<organism evidence="2 3">
    <name type="scientific">Methylomarinum roseum</name>
    <dbReference type="NCBI Taxonomy" id="3067653"/>
    <lineage>
        <taxon>Bacteria</taxon>
        <taxon>Pseudomonadati</taxon>
        <taxon>Pseudomonadota</taxon>
        <taxon>Gammaproteobacteria</taxon>
        <taxon>Methylococcales</taxon>
        <taxon>Methylococcaceae</taxon>
        <taxon>Methylomarinum</taxon>
    </lineage>
</organism>
<evidence type="ECO:0000313" key="2">
    <source>
        <dbReference type="EMBL" id="XBS22671.1"/>
    </source>
</evidence>
<evidence type="ECO:0000313" key="3">
    <source>
        <dbReference type="Proteomes" id="UP001225378"/>
    </source>
</evidence>
<keyword evidence="2" id="KW-0614">Plasmid</keyword>
<gene>
    <name evidence="2" type="ORF">Q9L42_020370</name>
</gene>
<dbReference type="InterPro" id="IPR002500">
    <property type="entry name" value="PAPS_reduct_dom"/>
</dbReference>
<dbReference type="PANTHER" id="PTHR43196:SF2">
    <property type="entry name" value="PHOSPHOADENOSINE PHOSPHOSULFATE REDUCTASE"/>
    <property type="match status" value="1"/>
</dbReference>
<dbReference type="InterPro" id="IPR014729">
    <property type="entry name" value="Rossmann-like_a/b/a_fold"/>
</dbReference>
<dbReference type="Proteomes" id="UP001225378">
    <property type="component" value="Plasmid unnamed2"/>
</dbReference>
<dbReference type="EMBL" id="CP157744">
    <property type="protein sequence ID" value="XBS22671.1"/>
    <property type="molecule type" value="Genomic_DNA"/>
</dbReference>
<keyword evidence="3" id="KW-1185">Reference proteome</keyword>
<proteinExistence type="predicted"/>
<dbReference type="Pfam" id="PF01507">
    <property type="entry name" value="PAPS_reduct"/>
    <property type="match status" value="1"/>
</dbReference>
<protein>
    <submittedName>
        <fullName evidence="2">Phosphoadenosine phosphosulfate reductase family protein</fullName>
    </submittedName>
</protein>
<dbReference type="PANTHER" id="PTHR43196">
    <property type="entry name" value="SULFATE ADENYLYLTRANSFERASE SUBUNIT 2"/>
    <property type="match status" value="1"/>
</dbReference>
<sequence>MNFHNEKHRASFKRIEELFLQETPVSVAWSGGKDSSALIDLTLAAAASAKKKGAEPYILVTNGDTGVENPEITVYARQESEKIIGFSGKHGIHLDYYVASPTLNASWAVRIIGGRALPSFPQSNHDCAVDWKVLPMARLRKKLMKQVGDQTKQEIVTLVGTRYSESTERSIKMAQRGDSHEYPVRNKNGDLVFSAIADWDTDDVWEWIGLVRSGLQPSYSDFEDLRRIYADSGGTSCAVVSDAITEGAKKARGDSCGARTGCVTCVAVKNDKSLTAMLEGDPKRYGYMAGANKLREFIVNTQWDFGRRQCIGRTIDDDGMIAIRPDVYSPAMCLELLRYALSIDADERESSYKAGLSGPRLELVSIQALVAIDCLWSLQGMHKPFQAIKEYIDIVENGIRYAVPEIPEYPRSPMPASRYLYVGKYWDQQYGSILGLRNPILEMVNDPDSAGGCMGTRTLKNGKIVMDVETESTFDVDLEGAYLALEFEIDRMMEMHNNSKDNVGLTRGYLWWVQMGVVSLSPQQVNIHDNILQRTYFKERMGIAGPNIKREYLLSLVEQTEENSSVSEELAPADIGTTEQIDLFSMLDEEEDESPVLA</sequence>
<dbReference type="KEGG" id="mech:Q9L42_020370"/>
<reference evidence="2 3" key="1">
    <citation type="journal article" date="2024" name="Microbiology">
        <title>Methylomarinum rosea sp. nov., a novel halophilic methanotrophic bacterium from the hypersaline Lake Elton.</title>
        <authorList>
            <person name="Suleimanov R.Z."/>
            <person name="Oshkin I.Y."/>
            <person name="Danilova O.V."/>
            <person name="Suzina N.E."/>
            <person name="Dedysh S.N."/>
        </authorList>
    </citation>
    <scope>NUCLEOTIDE SEQUENCE [LARGE SCALE GENOMIC DNA]</scope>
    <source>
        <strain evidence="2 3">Ch1-1</strain>
        <plasmid evidence="3">unnamed2</plasmid>
    </source>
</reference>
<accession>A0AAU7P1G7</accession>
<dbReference type="AlphaFoldDB" id="A0AAU7P1G7"/>
<dbReference type="RefSeq" id="WP_349432792.1">
    <property type="nucleotide sequence ID" value="NZ_CP157744.1"/>
</dbReference>
<geneLocation type="plasmid" evidence="2 3">
    <name>unnamed2</name>
</geneLocation>
<dbReference type="InterPro" id="IPR050128">
    <property type="entry name" value="Sulfate_adenylyltrnsfr_sub2"/>
</dbReference>
<dbReference type="Gene3D" id="3.40.50.620">
    <property type="entry name" value="HUPs"/>
    <property type="match status" value="1"/>
</dbReference>
<evidence type="ECO:0000259" key="1">
    <source>
        <dbReference type="Pfam" id="PF01507"/>
    </source>
</evidence>
<dbReference type="SUPFAM" id="SSF52402">
    <property type="entry name" value="Adenine nucleotide alpha hydrolases-like"/>
    <property type="match status" value="1"/>
</dbReference>
<feature type="domain" description="Phosphoadenosine phosphosulphate reductase" evidence="1">
    <location>
        <begin position="25"/>
        <end position="209"/>
    </location>
</feature>
<name>A0AAU7P1G7_9GAMM</name>
<dbReference type="GO" id="GO:0003824">
    <property type="term" value="F:catalytic activity"/>
    <property type="evidence" value="ECO:0007669"/>
    <property type="project" value="InterPro"/>
</dbReference>